<organism evidence="3 4">
    <name type="scientific">Vanrija pseudolonga</name>
    <dbReference type="NCBI Taxonomy" id="143232"/>
    <lineage>
        <taxon>Eukaryota</taxon>
        <taxon>Fungi</taxon>
        <taxon>Dikarya</taxon>
        <taxon>Basidiomycota</taxon>
        <taxon>Agaricomycotina</taxon>
        <taxon>Tremellomycetes</taxon>
        <taxon>Trichosporonales</taxon>
        <taxon>Trichosporonaceae</taxon>
        <taxon>Vanrija</taxon>
    </lineage>
</organism>
<dbReference type="InterPro" id="IPR002925">
    <property type="entry name" value="Dienelactn_hydro"/>
</dbReference>
<proteinExistence type="inferred from homology"/>
<dbReference type="InterPro" id="IPR029058">
    <property type="entry name" value="AB_hydrolase_fold"/>
</dbReference>
<comment type="similarity">
    <text evidence="1">Belongs to the polyketide transferase af380 family.</text>
</comment>
<keyword evidence="4" id="KW-1185">Reference proteome</keyword>
<protein>
    <submittedName>
        <fullName evidence="3">Purtative protein</fullName>
    </submittedName>
</protein>
<dbReference type="Proteomes" id="UP000827549">
    <property type="component" value="Chromosome 4"/>
</dbReference>
<dbReference type="Gene3D" id="1.10.10.800">
    <property type="match status" value="1"/>
</dbReference>
<evidence type="ECO:0000313" key="4">
    <source>
        <dbReference type="Proteomes" id="UP000827549"/>
    </source>
</evidence>
<dbReference type="InterPro" id="IPR051411">
    <property type="entry name" value="Polyketide_trans_af380"/>
</dbReference>
<feature type="domain" description="Dienelactone hydrolase" evidence="2">
    <location>
        <begin position="23"/>
        <end position="149"/>
    </location>
</feature>
<dbReference type="GO" id="GO:0016787">
    <property type="term" value="F:hydrolase activity"/>
    <property type="evidence" value="ECO:0007669"/>
    <property type="project" value="InterPro"/>
</dbReference>
<sequence>MVHNGNYTTTRTTFPSHGETCAGILCTPNGKAPFPAVVLLGPYSFQKEQAPLHYACRLADEGYVALAFDPRTVGESTGTPRRLENPKMKNEDAVSAITYLESLPQVDAKRIYAAGICQGGPELLDVASYDKRIRAVASVTGYFRDRETDLFMIAAGVTLNPFDEATAPTEQEREKLLSDRLARAQAAKDKYESTGEVVYAPLVAPELGDRVKGSDAGLPGPLVWSWYGPWTLKGWENKYAIMSDLDHFDYSTVEGVSKLNTPALIIHGDMCMNSAAAKRHFDSIPTKDKKLVWDNDVNHFQYYDSPDIVDRTAGKIAEWFNAH</sequence>
<gene>
    <name evidence="3" type="primary">PA2218</name>
    <name evidence="3" type="ORF">LOC62_04G005419</name>
</gene>
<evidence type="ECO:0000259" key="2">
    <source>
        <dbReference type="Pfam" id="PF01738"/>
    </source>
</evidence>
<dbReference type="AlphaFoldDB" id="A0AAF0YBS6"/>
<dbReference type="EMBL" id="CP086717">
    <property type="protein sequence ID" value="WOO81904.1"/>
    <property type="molecule type" value="Genomic_DNA"/>
</dbReference>
<accession>A0AAF0YBS6</accession>
<name>A0AAF0YBS6_9TREE</name>
<dbReference type="PANTHER" id="PTHR47751">
    <property type="entry name" value="SUPERFAMILY HYDROLASE, PUTATIVE (AFU_ORTHOLOGUE AFUA_2G16580)-RELATED"/>
    <property type="match status" value="1"/>
</dbReference>
<reference evidence="3" key="1">
    <citation type="submission" date="2023-10" db="EMBL/GenBank/DDBJ databases">
        <authorList>
            <person name="Noh H."/>
        </authorList>
    </citation>
    <scope>NUCLEOTIDE SEQUENCE</scope>
    <source>
        <strain evidence="3">DUCC4014</strain>
    </source>
</reference>
<dbReference type="PANTHER" id="PTHR47751:SF1">
    <property type="entry name" value="SUPERFAMILY HYDROLASE, PUTATIVE (AFU_ORTHOLOGUE AFUA_2G16580)-RELATED"/>
    <property type="match status" value="1"/>
</dbReference>
<dbReference type="GeneID" id="87808648"/>
<dbReference type="Pfam" id="PF01738">
    <property type="entry name" value="DLH"/>
    <property type="match status" value="1"/>
</dbReference>
<dbReference type="Gene3D" id="3.40.50.1820">
    <property type="entry name" value="alpha/beta hydrolase"/>
    <property type="match status" value="1"/>
</dbReference>
<evidence type="ECO:0000256" key="1">
    <source>
        <dbReference type="ARBA" id="ARBA00029464"/>
    </source>
</evidence>
<dbReference type="SUPFAM" id="SSF53474">
    <property type="entry name" value="alpha/beta-Hydrolases"/>
    <property type="match status" value="1"/>
</dbReference>
<evidence type="ECO:0000313" key="3">
    <source>
        <dbReference type="EMBL" id="WOO81904.1"/>
    </source>
</evidence>
<dbReference type="RefSeq" id="XP_062627936.1">
    <property type="nucleotide sequence ID" value="XM_062771952.1"/>
</dbReference>